<feature type="transmembrane region" description="Helical" evidence="1">
    <location>
        <begin position="92"/>
        <end position="112"/>
    </location>
</feature>
<dbReference type="AlphaFoldDB" id="A0A2J7ZRF5"/>
<proteinExistence type="predicted"/>
<feature type="transmembrane region" description="Helical" evidence="1">
    <location>
        <begin position="47"/>
        <end position="65"/>
    </location>
</feature>
<keyword evidence="1" id="KW-1133">Transmembrane helix</keyword>
<dbReference type="Proteomes" id="UP000236333">
    <property type="component" value="Unassembled WGS sequence"/>
</dbReference>
<evidence type="ECO:0000313" key="3">
    <source>
        <dbReference type="Proteomes" id="UP000236333"/>
    </source>
</evidence>
<organism evidence="2 3">
    <name type="scientific">Tetrabaena socialis</name>
    <dbReference type="NCBI Taxonomy" id="47790"/>
    <lineage>
        <taxon>Eukaryota</taxon>
        <taxon>Viridiplantae</taxon>
        <taxon>Chlorophyta</taxon>
        <taxon>core chlorophytes</taxon>
        <taxon>Chlorophyceae</taxon>
        <taxon>CS clade</taxon>
        <taxon>Chlamydomonadales</taxon>
        <taxon>Tetrabaenaceae</taxon>
        <taxon>Tetrabaena</taxon>
    </lineage>
</organism>
<evidence type="ECO:0000313" key="2">
    <source>
        <dbReference type="EMBL" id="PNH02844.1"/>
    </source>
</evidence>
<evidence type="ECO:0008006" key="4">
    <source>
        <dbReference type="Google" id="ProtNLM"/>
    </source>
</evidence>
<comment type="caution">
    <text evidence="2">The sequence shown here is derived from an EMBL/GenBank/DDBJ whole genome shotgun (WGS) entry which is preliminary data.</text>
</comment>
<sequence>MDTIFSLPLFILACIQALITAFHLLPGVGLPVSQSIRSLRRSTASRAALYTVAAALALLSGTALYELSQGADRFKSGNLRGEMMSTVDYLRAQVSCALSLANLLLLLLNAALSSERCSLDHTQKNLAALQRQVGSRGPG</sequence>
<dbReference type="OrthoDB" id="546470at2759"/>
<gene>
    <name evidence="2" type="ORF">TSOC_011138</name>
</gene>
<reference evidence="2 3" key="1">
    <citation type="journal article" date="2017" name="Mol. Biol. Evol.">
        <title>The 4-celled Tetrabaena socialis nuclear genome reveals the essential components for genetic control of cell number at the origin of multicellularity in the volvocine lineage.</title>
        <authorList>
            <person name="Featherston J."/>
            <person name="Arakaki Y."/>
            <person name="Hanschen E.R."/>
            <person name="Ferris P.J."/>
            <person name="Michod R.E."/>
            <person name="Olson B.J.S.C."/>
            <person name="Nozaki H."/>
            <person name="Durand P.M."/>
        </authorList>
    </citation>
    <scope>NUCLEOTIDE SEQUENCE [LARGE SCALE GENOMIC DNA]</scope>
    <source>
        <strain evidence="2 3">NIES-571</strain>
    </source>
</reference>
<protein>
    <recommendedName>
        <fullName evidence="4">Endoplasmic reticulum transmembrane protein</fullName>
    </recommendedName>
</protein>
<accession>A0A2J7ZRF5</accession>
<keyword evidence="1" id="KW-0812">Transmembrane</keyword>
<evidence type="ECO:0000256" key="1">
    <source>
        <dbReference type="SAM" id="Phobius"/>
    </source>
</evidence>
<feature type="transmembrane region" description="Helical" evidence="1">
    <location>
        <begin position="6"/>
        <end position="26"/>
    </location>
</feature>
<dbReference type="EMBL" id="PGGS01000588">
    <property type="protein sequence ID" value="PNH02844.1"/>
    <property type="molecule type" value="Genomic_DNA"/>
</dbReference>
<name>A0A2J7ZRF5_9CHLO</name>
<keyword evidence="3" id="KW-1185">Reference proteome</keyword>
<keyword evidence="1" id="KW-0472">Membrane</keyword>